<keyword evidence="2 11" id="KW-0696">RNA-directed RNA polymerase</keyword>
<feature type="binding site" evidence="9">
    <location>
        <position position="422"/>
    </location>
    <ligand>
        <name>Mg(2+)</name>
        <dbReference type="ChEBI" id="CHEBI:18420"/>
        <label>2</label>
    </ligand>
</feature>
<proteinExistence type="predicted"/>
<evidence type="ECO:0000259" key="10">
    <source>
        <dbReference type="PROSITE" id="PS50522"/>
    </source>
</evidence>
<keyword evidence="5" id="KW-0547">Nucleotide-binding</keyword>
<reference evidence="11" key="1">
    <citation type="submission" date="2020-09" db="EMBL/GenBank/DDBJ databases">
        <title>Leviviricetes taxonomy.</title>
        <authorList>
            <person name="Stockdale S.R."/>
            <person name="Callanan J."/>
            <person name="Adriaenssens E.M."/>
            <person name="Kuhn J.H."/>
            <person name="Rumnieks J."/>
            <person name="Shkoporov A."/>
            <person name="Draper L.A."/>
            <person name="Ross P."/>
            <person name="Hill C."/>
        </authorList>
    </citation>
    <scope>NUCLEOTIDE SEQUENCE</scope>
</reference>
<gene>
    <name evidence="11" type="primary">SRR7976299_10_3</name>
</gene>
<dbReference type="EC" id="2.7.7.48" evidence="1"/>
<evidence type="ECO:0000256" key="9">
    <source>
        <dbReference type="PIRSR" id="PIRSR605093-1"/>
    </source>
</evidence>
<evidence type="ECO:0000256" key="6">
    <source>
        <dbReference type="ARBA" id="ARBA00022953"/>
    </source>
</evidence>
<feature type="domain" description="RdRp catalytic" evidence="10">
    <location>
        <begin position="323"/>
        <end position="454"/>
    </location>
</feature>
<evidence type="ECO:0000256" key="5">
    <source>
        <dbReference type="ARBA" id="ARBA00022741"/>
    </source>
</evidence>
<keyword evidence="3" id="KW-0808">Transferase</keyword>
<comment type="catalytic activity">
    <reaction evidence="8">
        <text>RNA(n) + a ribonucleoside 5'-triphosphate = RNA(n+1) + diphosphate</text>
        <dbReference type="Rhea" id="RHEA:21248"/>
        <dbReference type="Rhea" id="RHEA-COMP:14527"/>
        <dbReference type="Rhea" id="RHEA-COMP:17342"/>
        <dbReference type="ChEBI" id="CHEBI:33019"/>
        <dbReference type="ChEBI" id="CHEBI:61557"/>
        <dbReference type="ChEBI" id="CHEBI:140395"/>
        <dbReference type="EC" id="2.7.7.48"/>
    </reaction>
</comment>
<dbReference type="PROSITE" id="PS50522">
    <property type="entry name" value="RDRP_PHAGE"/>
    <property type="match status" value="1"/>
</dbReference>
<evidence type="ECO:0000256" key="7">
    <source>
        <dbReference type="ARBA" id="ARBA00030248"/>
    </source>
</evidence>
<protein>
    <recommendedName>
        <fullName evidence="1">RNA-directed RNA polymerase</fullName>
        <ecNumber evidence="1">2.7.7.48</ecNumber>
    </recommendedName>
    <alternativeName>
        <fullName evidence="7">RNA replicase beta chain</fullName>
    </alternativeName>
</protein>
<sequence length="635" mass="71685">MPNQLTAWDQVYSTEDTNEILTELALVHLDEVLSKADREWIRGHVCRGDYNYLCHLDLDYERLSNPLDVYAIRQVLAFFQKRADLDLGINKRAVAFAKFEESEEICRLTNRTFELWEQGRYQFRPYVEQVLHLAQRKISSMLGSAPKLADLKIRFGPGATTEVKRKNANARVKLNAGWQCSEELVPFLPYILQETPVWVDALSVPRNADLQCITRDSGTSSCGFYELTDEQLMSDKFEDIRDNYEEGLETSRGIELVEEPPVYVDVKIVDAKLVFVPKSAKTDRSIGVEPSVNSMFQLGIGSYMAERLAAGGVDLRDQSKNQRLARHGSLTGALATLDLSSASDTVATGLVAHLLPPEWFDLLAMFRTGVMSYEGKRIHLEKFSSMGNGYTFPLESLIFWALASSVVELSSKTDYFVSVYGDDIIIPSECFTALASVLNDVGFVVNRSKSFSTGPFRESCGKDYFNGIDIRPCYIKGPLSGESLFVLHNYYVRTWQPDLAAIVLSYIHPVLRKFGPDGYGDGHLLGDWTRVPHGRNCGWGGYVFETFTWKPKRVFKTTLPGDRVLPTYSIYSSPPQGGKEIWVPDDLRLSDPEFWGPMRDSNTVSRYCYDRRGRLGTTVPGSVGYKLLRIYTLTK</sequence>
<dbReference type="SUPFAM" id="SSF56672">
    <property type="entry name" value="DNA/RNA polymerases"/>
    <property type="match status" value="1"/>
</dbReference>
<evidence type="ECO:0000256" key="4">
    <source>
        <dbReference type="ARBA" id="ARBA00022695"/>
    </source>
</evidence>
<evidence type="ECO:0000256" key="3">
    <source>
        <dbReference type="ARBA" id="ARBA00022679"/>
    </source>
</evidence>
<evidence type="ECO:0000256" key="8">
    <source>
        <dbReference type="ARBA" id="ARBA00048744"/>
    </source>
</evidence>
<dbReference type="EMBL" id="BK014164">
    <property type="protein sequence ID" value="DAD52643.1"/>
    <property type="molecule type" value="Genomic_RNA"/>
</dbReference>
<dbReference type="InterPro" id="IPR005093">
    <property type="entry name" value="RNArep_beta"/>
</dbReference>
<dbReference type="InterPro" id="IPR007096">
    <property type="entry name" value="RNA-dir_Rpol_cat_phage"/>
</dbReference>
<dbReference type="GO" id="GO:0039694">
    <property type="term" value="P:viral RNA genome replication"/>
    <property type="evidence" value="ECO:0007669"/>
    <property type="project" value="InterPro"/>
</dbReference>
<dbReference type="Pfam" id="PF03431">
    <property type="entry name" value="RNA_replicase_B"/>
    <property type="match status" value="2"/>
</dbReference>
<dbReference type="GeneID" id="80398616"/>
<dbReference type="KEGG" id="vg:80398616"/>
<keyword evidence="4" id="KW-0548">Nucleotidyltransferase</keyword>
<feature type="binding site" evidence="9">
    <location>
        <position position="338"/>
    </location>
    <ligand>
        <name>Mg(2+)</name>
        <dbReference type="ChEBI" id="CHEBI:18420"/>
        <label>2</label>
    </ligand>
</feature>
<keyword evidence="6" id="KW-0693">Viral RNA replication</keyword>
<evidence type="ECO:0000313" key="11">
    <source>
        <dbReference type="EMBL" id="DAD52643.1"/>
    </source>
</evidence>
<evidence type="ECO:0000256" key="2">
    <source>
        <dbReference type="ARBA" id="ARBA00022484"/>
    </source>
</evidence>
<accession>A0A8S5L516</accession>
<name>A0A8S5L516_9VIRU</name>
<dbReference type="GO" id="GO:0000166">
    <property type="term" value="F:nucleotide binding"/>
    <property type="evidence" value="ECO:0007669"/>
    <property type="project" value="UniProtKB-KW"/>
</dbReference>
<evidence type="ECO:0000256" key="1">
    <source>
        <dbReference type="ARBA" id="ARBA00012494"/>
    </source>
</evidence>
<dbReference type="RefSeq" id="YP_010769563.1">
    <property type="nucleotide sequence ID" value="NC_074012.1"/>
</dbReference>
<keyword evidence="12" id="KW-1185">Reference proteome</keyword>
<keyword evidence="9" id="KW-0479">Metal-binding</keyword>
<feature type="binding site" evidence="9">
    <location>
        <position position="423"/>
    </location>
    <ligand>
        <name>Mg(2+)</name>
        <dbReference type="ChEBI" id="CHEBI:18420"/>
        <label>2</label>
    </ligand>
</feature>
<dbReference type="GO" id="GO:0046872">
    <property type="term" value="F:metal ion binding"/>
    <property type="evidence" value="ECO:0007669"/>
    <property type="project" value="UniProtKB-KW"/>
</dbReference>
<dbReference type="InterPro" id="IPR043502">
    <property type="entry name" value="DNA/RNA_pol_sf"/>
</dbReference>
<dbReference type="GO" id="GO:0003968">
    <property type="term" value="F:RNA-directed RNA polymerase activity"/>
    <property type="evidence" value="ECO:0007669"/>
    <property type="project" value="UniProtKB-KW"/>
</dbReference>
<organism evidence="11 12">
    <name type="scientific">ssRNA phage SRR7976299_10</name>
    <dbReference type="NCBI Taxonomy" id="2786632"/>
    <lineage>
        <taxon>Viruses</taxon>
        <taxon>Riboviria</taxon>
        <taxon>Orthornavirae</taxon>
        <taxon>Lenarviricota</taxon>
        <taxon>Leviviricetes</taxon>
        <taxon>Norzivirales</taxon>
        <taxon>Fiersviridae</taxon>
        <taxon>Eerlswovirus</taxon>
        <taxon>Eerlswovirus asiohabitans</taxon>
        <taxon>Monamovirus asiohabitans</taxon>
    </lineage>
</organism>
<dbReference type="Proteomes" id="UP000676348">
    <property type="component" value="Segment"/>
</dbReference>
<comment type="cofactor">
    <cofactor evidence="9">
        <name>Mg(2+)</name>
        <dbReference type="ChEBI" id="CHEBI:18420"/>
    </cofactor>
    <text evidence="9">Binds 2 Mg(2+) per subunit.</text>
</comment>
<keyword evidence="9" id="KW-0460">Magnesium</keyword>
<evidence type="ECO:0000313" key="12">
    <source>
        <dbReference type="Proteomes" id="UP000676348"/>
    </source>
</evidence>